<keyword evidence="2" id="KW-1185">Reference proteome</keyword>
<comment type="caution">
    <text evidence="1">The sequence shown here is derived from an EMBL/GenBank/DDBJ whole genome shotgun (WGS) entry which is preliminary data.</text>
</comment>
<dbReference type="EMBL" id="JAPEUY010000011">
    <property type="protein sequence ID" value="KAJ4368479.1"/>
    <property type="molecule type" value="Genomic_DNA"/>
</dbReference>
<evidence type="ECO:0000313" key="1">
    <source>
        <dbReference type="EMBL" id="KAJ4368479.1"/>
    </source>
</evidence>
<dbReference type="SUPFAM" id="SSF55144">
    <property type="entry name" value="LigT-like"/>
    <property type="match status" value="1"/>
</dbReference>
<dbReference type="AlphaFoldDB" id="A0A9W8Y5J9"/>
<dbReference type="Proteomes" id="UP001140560">
    <property type="component" value="Unassembled WGS sequence"/>
</dbReference>
<name>A0A9W8Y5J9_9PLEO</name>
<sequence>MAKFSFPALTAGPPSRRNWYQELLDDPKCAGNEIRVQEAYETHREAYFAKQVQVFSNADCNPVTTDQALIKHLGRQKMEFQCAQNKDSFVEDDLDAQEVNCAVIWARPPAHVLSLVEKIQKRLEALVGIDLHSIPPEDIHLSVIELSHRHSVPELLTVVKAIGASRIQTILNLASTLETKPGLIAPQLSFDRMGVALNFVPSGNTPYTYHHLRADMHALALESGVSIDMCYTAPSAHCTLGRFVGNAFAENEEARSKFVKAVVDINRVLEIESEVWTVGEDDPLELQLGYIKFGRARGEQFKF</sequence>
<gene>
    <name evidence="1" type="ORF">N0V83_006836</name>
</gene>
<reference evidence="1" key="1">
    <citation type="submission" date="2022-10" db="EMBL/GenBank/DDBJ databases">
        <title>Tapping the CABI collections for fungal endophytes: first genome assemblies for Collariella, Neodidymelliopsis, Ascochyta clinopodiicola, Didymella pomorum, Didymosphaeria variabile, Neocosmospora piperis and Neocucurbitaria cava.</title>
        <authorList>
            <person name="Hill R."/>
        </authorList>
    </citation>
    <scope>NUCLEOTIDE SEQUENCE</scope>
    <source>
        <strain evidence="1">IMI 356814</strain>
    </source>
</reference>
<accession>A0A9W8Y5J9</accession>
<organism evidence="1 2">
    <name type="scientific">Neocucurbitaria cava</name>
    <dbReference type="NCBI Taxonomy" id="798079"/>
    <lineage>
        <taxon>Eukaryota</taxon>
        <taxon>Fungi</taxon>
        <taxon>Dikarya</taxon>
        <taxon>Ascomycota</taxon>
        <taxon>Pezizomycotina</taxon>
        <taxon>Dothideomycetes</taxon>
        <taxon>Pleosporomycetidae</taxon>
        <taxon>Pleosporales</taxon>
        <taxon>Pleosporineae</taxon>
        <taxon>Cucurbitariaceae</taxon>
        <taxon>Neocucurbitaria</taxon>
    </lineage>
</organism>
<evidence type="ECO:0000313" key="2">
    <source>
        <dbReference type="Proteomes" id="UP001140560"/>
    </source>
</evidence>
<proteinExistence type="predicted"/>
<protein>
    <recommendedName>
        <fullName evidence="3">RNA ligase/cyclic nucleotide phosphodiesterase</fullName>
    </recommendedName>
</protein>
<evidence type="ECO:0008006" key="3">
    <source>
        <dbReference type="Google" id="ProtNLM"/>
    </source>
</evidence>
<dbReference type="InterPro" id="IPR009097">
    <property type="entry name" value="Cyclic_Pdiesterase"/>
</dbReference>
<dbReference type="OrthoDB" id="2967263at2759"/>